<reference evidence="2" key="1">
    <citation type="journal article" date="2014" name="Int. J. Syst. Evol. Microbiol.">
        <title>Complete genome sequence of Corynebacterium casei LMG S-19264T (=DSM 44701T), isolated from a smear-ripened cheese.</title>
        <authorList>
            <consortium name="US DOE Joint Genome Institute (JGI-PGF)"/>
            <person name="Walter F."/>
            <person name="Albersmeier A."/>
            <person name="Kalinowski J."/>
            <person name="Ruckert C."/>
        </authorList>
    </citation>
    <scope>NUCLEOTIDE SEQUENCE</scope>
    <source>
        <strain evidence="2">CGMCC 1.12751</strain>
    </source>
</reference>
<name>A0A917GMW3_9FLAO</name>
<sequence>MLQKLNKPLIISGVSILAGFYLCIFIKKITNLSLNSEVSIEINPLEILTTLITVSLAIYVTRTLGKQNDLEKTEKISLIQYLTDFKDLANEKIYNILKEKKFGSPSTNSDLKVLRKKASTIINLGQEFNYFQKNEPLGIDLNNKVRDIWELLTDCPDQLDGRTNKTVQEGIDRIRLEQINKVETSLIDLEKIVFSLTMLVNKK</sequence>
<keyword evidence="1" id="KW-1133">Transmembrane helix</keyword>
<evidence type="ECO:0000256" key="1">
    <source>
        <dbReference type="SAM" id="Phobius"/>
    </source>
</evidence>
<dbReference type="RefSeq" id="WP_188465224.1">
    <property type="nucleotide sequence ID" value="NZ_BMFQ01000003.1"/>
</dbReference>
<protein>
    <submittedName>
        <fullName evidence="2">Uncharacterized protein</fullName>
    </submittedName>
</protein>
<organism evidence="2 3">
    <name type="scientific">Bizionia arctica</name>
    <dbReference type="NCBI Taxonomy" id="1495645"/>
    <lineage>
        <taxon>Bacteria</taxon>
        <taxon>Pseudomonadati</taxon>
        <taxon>Bacteroidota</taxon>
        <taxon>Flavobacteriia</taxon>
        <taxon>Flavobacteriales</taxon>
        <taxon>Flavobacteriaceae</taxon>
        <taxon>Bizionia</taxon>
    </lineage>
</organism>
<evidence type="ECO:0000313" key="2">
    <source>
        <dbReference type="EMBL" id="GGG52147.1"/>
    </source>
</evidence>
<reference evidence="2" key="2">
    <citation type="submission" date="2020-09" db="EMBL/GenBank/DDBJ databases">
        <authorList>
            <person name="Sun Q."/>
            <person name="Zhou Y."/>
        </authorList>
    </citation>
    <scope>NUCLEOTIDE SEQUENCE</scope>
    <source>
        <strain evidence="2">CGMCC 1.12751</strain>
    </source>
</reference>
<keyword evidence="1" id="KW-0472">Membrane</keyword>
<accession>A0A917GMW3</accession>
<dbReference type="EMBL" id="BMFQ01000003">
    <property type="protein sequence ID" value="GGG52147.1"/>
    <property type="molecule type" value="Genomic_DNA"/>
</dbReference>
<feature type="transmembrane region" description="Helical" evidence="1">
    <location>
        <begin position="9"/>
        <end position="27"/>
    </location>
</feature>
<dbReference type="Proteomes" id="UP000625976">
    <property type="component" value="Unassembled WGS sequence"/>
</dbReference>
<proteinExistence type="predicted"/>
<gene>
    <name evidence="2" type="ORF">GCM10010976_24120</name>
</gene>
<evidence type="ECO:0000313" key="3">
    <source>
        <dbReference type="Proteomes" id="UP000625976"/>
    </source>
</evidence>
<keyword evidence="1" id="KW-0812">Transmembrane</keyword>
<dbReference type="AlphaFoldDB" id="A0A917GMW3"/>
<comment type="caution">
    <text evidence="2">The sequence shown here is derived from an EMBL/GenBank/DDBJ whole genome shotgun (WGS) entry which is preliminary data.</text>
</comment>
<keyword evidence="3" id="KW-1185">Reference proteome</keyword>